<organism evidence="1 2">
    <name type="scientific">Gossypium australe</name>
    <dbReference type="NCBI Taxonomy" id="47621"/>
    <lineage>
        <taxon>Eukaryota</taxon>
        <taxon>Viridiplantae</taxon>
        <taxon>Streptophyta</taxon>
        <taxon>Embryophyta</taxon>
        <taxon>Tracheophyta</taxon>
        <taxon>Spermatophyta</taxon>
        <taxon>Magnoliopsida</taxon>
        <taxon>eudicotyledons</taxon>
        <taxon>Gunneridae</taxon>
        <taxon>Pentapetalae</taxon>
        <taxon>rosids</taxon>
        <taxon>malvids</taxon>
        <taxon>Malvales</taxon>
        <taxon>Malvaceae</taxon>
        <taxon>Malvoideae</taxon>
        <taxon>Gossypium</taxon>
    </lineage>
</organism>
<name>A0A5B6X3P4_9ROSI</name>
<gene>
    <name evidence="1" type="ORF">EPI10_031700</name>
</gene>
<accession>A0A5B6X3P4</accession>
<comment type="caution">
    <text evidence="1">The sequence shown here is derived from an EMBL/GenBank/DDBJ whole genome shotgun (WGS) entry which is preliminary data.</text>
</comment>
<proteinExistence type="predicted"/>
<keyword evidence="2" id="KW-1185">Reference proteome</keyword>
<dbReference type="Proteomes" id="UP000325315">
    <property type="component" value="Unassembled WGS sequence"/>
</dbReference>
<protein>
    <submittedName>
        <fullName evidence="1">Uncharacterized protein</fullName>
    </submittedName>
</protein>
<evidence type="ECO:0000313" key="1">
    <source>
        <dbReference type="EMBL" id="KAA3487904.1"/>
    </source>
</evidence>
<evidence type="ECO:0000313" key="2">
    <source>
        <dbReference type="Proteomes" id="UP000325315"/>
    </source>
</evidence>
<reference evidence="2" key="1">
    <citation type="journal article" date="2019" name="Plant Biotechnol. J.">
        <title>Genome sequencing of the Australian wild diploid species Gossypium australe highlights disease resistance and delayed gland morphogenesis.</title>
        <authorList>
            <person name="Cai Y."/>
            <person name="Cai X."/>
            <person name="Wang Q."/>
            <person name="Wang P."/>
            <person name="Zhang Y."/>
            <person name="Cai C."/>
            <person name="Xu Y."/>
            <person name="Wang K."/>
            <person name="Zhou Z."/>
            <person name="Wang C."/>
            <person name="Geng S."/>
            <person name="Li B."/>
            <person name="Dong Q."/>
            <person name="Hou Y."/>
            <person name="Wang H."/>
            <person name="Ai P."/>
            <person name="Liu Z."/>
            <person name="Yi F."/>
            <person name="Sun M."/>
            <person name="An G."/>
            <person name="Cheng J."/>
            <person name="Zhang Y."/>
            <person name="Shi Q."/>
            <person name="Xie Y."/>
            <person name="Shi X."/>
            <person name="Chang Y."/>
            <person name="Huang F."/>
            <person name="Chen Y."/>
            <person name="Hong S."/>
            <person name="Mi L."/>
            <person name="Sun Q."/>
            <person name="Zhang L."/>
            <person name="Zhou B."/>
            <person name="Peng R."/>
            <person name="Zhang X."/>
            <person name="Liu F."/>
        </authorList>
    </citation>
    <scope>NUCLEOTIDE SEQUENCE [LARGE SCALE GENOMIC DNA]</scope>
    <source>
        <strain evidence="2">cv. PA1801</strain>
    </source>
</reference>
<dbReference type="AlphaFoldDB" id="A0A5B6X3P4"/>
<sequence length="68" mass="7894">MFGNGALMAESVVKPTHLLKILEEQMKDSQYDRFKQRMEFGKAVNFSIRKDVELRFKNKMFVPVGNGL</sequence>
<dbReference type="EMBL" id="SMMG02000001">
    <property type="protein sequence ID" value="KAA3487904.1"/>
    <property type="molecule type" value="Genomic_DNA"/>
</dbReference>